<protein>
    <submittedName>
        <fullName evidence="8">Ion channel</fullName>
    </submittedName>
</protein>
<dbReference type="STRING" id="633807.BW732_07100"/>
<dbReference type="PANTHER" id="PTHR11003:SF335">
    <property type="entry name" value="POTASSIUM CHANNEL DOMAIN-CONTAINING PROTEIN"/>
    <property type="match status" value="1"/>
</dbReference>
<dbReference type="KEGG" id="vpi:BW732_07100"/>
<evidence type="ECO:0000256" key="7">
    <source>
        <dbReference type="ARBA" id="ARBA00023303"/>
    </source>
</evidence>
<dbReference type="GO" id="GO:0022841">
    <property type="term" value="F:potassium ion leak channel activity"/>
    <property type="evidence" value="ECO:0007669"/>
    <property type="project" value="TreeGrafter"/>
</dbReference>
<dbReference type="AlphaFoldDB" id="A0A1Q2D6P8"/>
<evidence type="ECO:0000256" key="2">
    <source>
        <dbReference type="ARBA" id="ARBA00022448"/>
    </source>
</evidence>
<dbReference type="Pfam" id="PF07885">
    <property type="entry name" value="Ion_trans_2"/>
    <property type="match status" value="1"/>
</dbReference>
<accession>A0A1Q2D6P8</accession>
<dbReference type="Proteomes" id="UP000188246">
    <property type="component" value="Chromosome"/>
</dbReference>
<dbReference type="PRINTS" id="PR00169">
    <property type="entry name" value="KCHANNEL"/>
</dbReference>
<evidence type="ECO:0000256" key="6">
    <source>
        <dbReference type="ARBA" id="ARBA00023136"/>
    </source>
</evidence>
<evidence type="ECO:0000313" key="9">
    <source>
        <dbReference type="Proteomes" id="UP000188246"/>
    </source>
</evidence>
<dbReference type="GO" id="GO:0005886">
    <property type="term" value="C:plasma membrane"/>
    <property type="evidence" value="ECO:0007669"/>
    <property type="project" value="TreeGrafter"/>
</dbReference>
<keyword evidence="9" id="KW-1185">Reference proteome</keyword>
<evidence type="ECO:0000313" key="8">
    <source>
        <dbReference type="EMBL" id="AQP54000.1"/>
    </source>
</evidence>
<reference evidence="8 9" key="1">
    <citation type="journal article" date="2010" name="Int. J. Syst. Evol. Microbiol.">
        <title>Vagococcus penaei sp. nov., isolated from spoilage microbiota of cooked shrimp (Penaeus vannamei).</title>
        <authorList>
            <person name="Jaffres E."/>
            <person name="Prevost H."/>
            <person name="Rossero A."/>
            <person name="Joffraud J.J."/>
            <person name="Dousset X."/>
        </authorList>
    </citation>
    <scope>NUCLEOTIDE SEQUENCE [LARGE SCALE GENOMIC DNA]</scope>
    <source>
        <strain evidence="8 9">CD276</strain>
    </source>
</reference>
<proteinExistence type="predicted"/>
<keyword evidence="2" id="KW-0813">Transport</keyword>
<dbReference type="SUPFAM" id="SSF81324">
    <property type="entry name" value="Voltage-gated potassium channels"/>
    <property type="match status" value="1"/>
</dbReference>
<evidence type="ECO:0000256" key="5">
    <source>
        <dbReference type="ARBA" id="ARBA00023065"/>
    </source>
</evidence>
<keyword evidence="6" id="KW-0472">Membrane</keyword>
<sequence>MLSLFISIKKLLTSIRYILQRDDTKSLLVLVLITLISGTIFYSTVENLTILNAFYLSFTTLTTIGYGDIYPQTDLGKLFTIIYALVGIGLMALFISVVSRAYLYSKTDKKKESSQNNF</sequence>
<evidence type="ECO:0000256" key="3">
    <source>
        <dbReference type="ARBA" id="ARBA00022692"/>
    </source>
</evidence>
<gene>
    <name evidence="8" type="ORF">BW732_07100</name>
</gene>
<dbReference type="OrthoDB" id="9785285at2"/>
<keyword evidence="7" id="KW-0407">Ion channel</keyword>
<dbReference type="InterPro" id="IPR003280">
    <property type="entry name" value="2pore_dom_K_chnl"/>
</dbReference>
<comment type="subcellular location">
    <subcellularLocation>
        <location evidence="1">Membrane</location>
        <topology evidence="1">Multi-pass membrane protein</topology>
    </subcellularLocation>
</comment>
<keyword evidence="3" id="KW-0812">Transmembrane</keyword>
<dbReference type="GO" id="GO:0030322">
    <property type="term" value="P:stabilization of membrane potential"/>
    <property type="evidence" value="ECO:0007669"/>
    <property type="project" value="TreeGrafter"/>
</dbReference>
<dbReference type="PANTHER" id="PTHR11003">
    <property type="entry name" value="POTASSIUM CHANNEL, SUBFAMILY K"/>
    <property type="match status" value="1"/>
</dbReference>
<keyword evidence="5" id="KW-0406">Ion transport</keyword>
<organism evidence="8 9">
    <name type="scientific">Vagococcus penaei</name>
    <dbReference type="NCBI Taxonomy" id="633807"/>
    <lineage>
        <taxon>Bacteria</taxon>
        <taxon>Bacillati</taxon>
        <taxon>Bacillota</taxon>
        <taxon>Bacilli</taxon>
        <taxon>Lactobacillales</taxon>
        <taxon>Enterococcaceae</taxon>
        <taxon>Vagococcus</taxon>
    </lineage>
</organism>
<dbReference type="GO" id="GO:0015271">
    <property type="term" value="F:outward rectifier potassium channel activity"/>
    <property type="evidence" value="ECO:0007669"/>
    <property type="project" value="TreeGrafter"/>
</dbReference>
<evidence type="ECO:0000256" key="4">
    <source>
        <dbReference type="ARBA" id="ARBA00022989"/>
    </source>
</evidence>
<dbReference type="EMBL" id="CP019609">
    <property type="protein sequence ID" value="AQP54000.1"/>
    <property type="molecule type" value="Genomic_DNA"/>
</dbReference>
<name>A0A1Q2D6P8_9ENTE</name>
<dbReference type="Gene3D" id="1.10.287.70">
    <property type="match status" value="1"/>
</dbReference>
<dbReference type="InterPro" id="IPR013099">
    <property type="entry name" value="K_chnl_dom"/>
</dbReference>
<evidence type="ECO:0000256" key="1">
    <source>
        <dbReference type="ARBA" id="ARBA00004141"/>
    </source>
</evidence>
<keyword evidence="4" id="KW-1133">Transmembrane helix</keyword>
<dbReference type="RefSeq" id="WP_077276078.1">
    <property type="nucleotide sequence ID" value="NZ_CP019609.1"/>
</dbReference>